<evidence type="ECO:0000256" key="1">
    <source>
        <dbReference type="ARBA" id="ARBA00022737"/>
    </source>
</evidence>
<feature type="domain" description="EF-hand" evidence="3">
    <location>
        <begin position="13"/>
        <end position="48"/>
    </location>
</feature>
<accession>A0AAN9F3R2</accession>
<keyword evidence="5" id="KW-1185">Reference proteome</keyword>
<keyword evidence="2" id="KW-0106">Calcium</keyword>
<evidence type="ECO:0000313" key="4">
    <source>
        <dbReference type="EMBL" id="KAK7264723.1"/>
    </source>
</evidence>
<dbReference type="SUPFAM" id="SSF47473">
    <property type="entry name" value="EF-hand"/>
    <property type="match status" value="1"/>
</dbReference>
<sequence>MCPSGRTLLPHASSAADFRPAFDVLDADHDGKISRDDLRTFYATRHSGLAGGDDLIGAMITVADTNKDGFVEYDEFERVVSATVETRPLGCGAMEDVFRAMDKDGDGKLSHRDLKSYMASAGFPATDDDIAVMIRFGGGDRNGGVTFEGLLRILALDSCAAI</sequence>
<dbReference type="Gene3D" id="1.10.238.10">
    <property type="entry name" value="EF-hand"/>
    <property type="match status" value="1"/>
</dbReference>
<feature type="domain" description="EF-hand" evidence="3">
    <location>
        <begin position="51"/>
        <end position="86"/>
    </location>
</feature>
<name>A0AAN9F3R2_CLITE</name>
<evidence type="ECO:0000259" key="3">
    <source>
        <dbReference type="PROSITE" id="PS50222"/>
    </source>
</evidence>
<dbReference type="EMBL" id="JAYKXN010000008">
    <property type="protein sequence ID" value="KAK7264723.1"/>
    <property type="molecule type" value="Genomic_DNA"/>
</dbReference>
<dbReference type="SMART" id="SM00054">
    <property type="entry name" value="EFh"/>
    <property type="match status" value="4"/>
</dbReference>
<dbReference type="Pfam" id="PF13499">
    <property type="entry name" value="EF-hand_7"/>
    <property type="match status" value="1"/>
</dbReference>
<proteinExistence type="predicted"/>
<dbReference type="GO" id="GO:0005509">
    <property type="term" value="F:calcium ion binding"/>
    <property type="evidence" value="ECO:0007669"/>
    <property type="project" value="InterPro"/>
</dbReference>
<organism evidence="4 5">
    <name type="scientific">Clitoria ternatea</name>
    <name type="common">Butterfly pea</name>
    <dbReference type="NCBI Taxonomy" id="43366"/>
    <lineage>
        <taxon>Eukaryota</taxon>
        <taxon>Viridiplantae</taxon>
        <taxon>Streptophyta</taxon>
        <taxon>Embryophyta</taxon>
        <taxon>Tracheophyta</taxon>
        <taxon>Spermatophyta</taxon>
        <taxon>Magnoliopsida</taxon>
        <taxon>eudicotyledons</taxon>
        <taxon>Gunneridae</taxon>
        <taxon>Pentapetalae</taxon>
        <taxon>rosids</taxon>
        <taxon>fabids</taxon>
        <taxon>Fabales</taxon>
        <taxon>Fabaceae</taxon>
        <taxon>Papilionoideae</taxon>
        <taxon>50 kb inversion clade</taxon>
        <taxon>NPAAA clade</taxon>
        <taxon>indigoferoid/millettioid clade</taxon>
        <taxon>Phaseoleae</taxon>
        <taxon>Clitoria</taxon>
    </lineage>
</organism>
<dbReference type="PANTHER" id="PTHR23050">
    <property type="entry name" value="CALCIUM BINDING PROTEIN"/>
    <property type="match status" value="1"/>
</dbReference>
<keyword evidence="1" id="KW-0677">Repeat</keyword>
<dbReference type="Proteomes" id="UP001359559">
    <property type="component" value="Unassembled WGS sequence"/>
</dbReference>
<dbReference type="PROSITE" id="PS00018">
    <property type="entry name" value="EF_HAND_1"/>
    <property type="match status" value="3"/>
</dbReference>
<dbReference type="FunFam" id="1.10.238.10:FF:000298">
    <property type="entry name" value="Calcium-binding protein CP1"/>
    <property type="match status" value="1"/>
</dbReference>
<dbReference type="InterPro" id="IPR050145">
    <property type="entry name" value="Centrin_CML-like"/>
</dbReference>
<comment type="caution">
    <text evidence="4">The sequence shown here is derived from an EMBL/GenBank/DDBJ whole genome shotgun (WGS) entry which is preliminary data.</text>
</comment>
<protein>
    <recommendedName>
        <fullName evidence="3">EF-hand domain-containing protein</fullName>
    </recommendedName>
</protein>
<evidence type="ECO:0000313" key="5">
    <source>
        <dbReference type="Proteomes" id="UP001359559"/>
    </source>
</evidence>
<dbReference type="PROSITE" id="PS50222">
    <property type="entry name" value="EF_HAND_2"/>
    <property type="match status" value="3"/>
</dbReference>
<dbReference type="InterPro" id="IPR011992">
    <property type="entry name" value="EF-hand-dom_pair"/>
</dbReference>
<dbReference type="Pfam" id="PF00036">
    <property type="entry name" value="EF-hand_1"/>
    <property type="match status" value="1"/>
</dbReference>
<dbReference type="CDD" id="cd00051">
    <property type="entry name" value="EFh"/>
    <property type="match status" value="2"/>
</dbReference>
<evidence type="ECO:0000256" key="2">
    <source>
        <dbReference type="ARBA" id="ARBA00022837"/>
    </source>
</evidence>
<dbReference type="AlphaFoldDB" id="A0AAN9F3R2"/>
<feature type="domain" description="EF-hand" evidence="3">
    <location>
        <begin position="94"/>
        <end position="124"/>
    </location>
</feature>
<dbReference type="InterPro" id="IPR018247">
    <property type="entry name" value="EF_Hand_1_Ca_BS"/>
</dbReference>
<reference evidence="4 5" key="1">
    <citation type="submission" date="2024-01" db="EMBL/GenBank/DDBJ databases">
        <title>The genomes of 5 underutilized Papilionoideae crops provide insights into root nodulation and disease resistance.</title>
        <authorList>
            <person name="Yuan L."/>
        </authorList>
    </citation>
    <scope>NUCLEOTIDE SEQUENCE [LARGE SCALE GENOMIC DNA]</scope>
    <source>
        <strain evidence="4">LY-2023</strain>
        <tissue evidence="4">Leaf</tissue>
    </source>
</reference>
<gene>
    <name evidence="4" type="ORF">RJT34_32333</name>
</gene>
<dbReference type="InterPro" id="IPR002048">
    <property type="entry name" value="EF_hand_dom"/>
</dbReference>